<dbReference type="GO" id="GO:0005886">
    <property type="term" value="C:plasma membrane"/>
    <property type="evidence" value="ECO:0007669"/>
    <property type="project" value="UniProtKB-SubCell"/>
</dbReference>
<accession>A0A292Q497</accession>
<dbReference type="GO" id="GO:0005576">
    <property type="term" value="C:extracellular region"/>
    <property type="evidence" value="ECO:0007669"/>
    <property type="project" value="UniProtKB-SubCell"/>
</dbReference>
<comment type="similarity">
    <text evidence="3">Belongs to the RBT5 family.</text>
</comment>
<keyword evidence="7" id="KW-0336">GPI-anchor</keyword>
<evidence type="ECO:0000313" key="20">
    <source>
        <dbReference type="Proteomes" id="UP001412239"/>
    </source>
</evidence>
<evidence type="ECO:0000256" key="8">
    <source>
        <dbReference type="ARBA" id="ARBA00022723"/>
    </source>
</evidence>
<evidence type="ECO:0000256" key="11">
    <source>
        <dbReference type="ARBA" id="ARBA00023136"/>
    </source>
</evidence>
<evidence type="ECO:0000256" key="13">
    <source>
        <dbReference type="ARBA" id="ARBA00023180"/>
    </source>
</evidence>
<keyword evidence="14" id="KW-0449">Lipoprotein</keyword>
<evidence type="ECO:0000313" key="19">
    <source>
        <dbReference type="EMBL" id="CUS13785.1"/>
    </source>
</evidence>
<evidence type="ECO:0000256" key="1">
    <source>
        <dbReference type="ARBA" id="ARBA00004609"/>
    </source>
</evidence>
<dbReference type="Pfam" id="PF05730">
    <property type="entry name" value="CFEM"/>
    <property type="match status" value="1"/>
</dbReference>
<evidence type="ECO:0000256" key="15">
    <source>
        <dbReference type="PROSITE-ProRule" id="PRU01356"/>
    </source>
</evidence>
<dbReference type="GO" id="GO:0046872">
    <property type="term" value="F:metal ion binding"/>
    <property type="evidence" value="ECO:0007669"/>
    <property type="project" value="UniProtKB-UniRule"/>
</dbReference>
<gene>
    <name evidence="19" type="ORF">GSTUAT00002146001</name>
</gene>
<feature type="disulfide bond" evidence="15">
    <location>
        <begin position="43"/>
        <end position="50"/>
    </location>
</feature>
<evidence type="ECO:0000256" key="6">
    <source>
        <dbReference type="ARBA" id="ARBA00022617"/>
    </source>
</evidence>
<reference evidence="19" key="1">
    <citation type="submission" date="2015-10" db="EMBL/GenBank/DDBJ databases">
        <authorList>
            <person name="Regsiter A."/>
            <person name="william w."/>
        </authorList>
    </citation>
    <scope>NUCLEOTIDE SEQUENCE</scope>
    <source>
        <strain evidence="19">Montdore</strain>
    </source>
</reference>
<feature type="chain" id="PRO_5012380846" description="CFEM domain-containing protein" evidence="17">
    <location>
        <begin position="21"/>
        <end position="166"/>
    </location>
</feature>
<protein>
    <recommendedName>
        <fullName evidence="18">CFEM domain-containing protein</fullName>
    </recommendedName>
</protein>
<dbReference type="GO" id="GO:0098552">
    <property type="term" value="C:side of membrane"/>
    <property type="evidence" value="ECO:0007669"/>
    <property type="project" value="UniProtKB-KW"/>
</dbReference>
<evidence type="ECO:0000256" key="10">
    <source>
        <dbReference type="ARBA" id="ARBA00023004"/>
    </source>
</evidence>
<evidence type="ECO:0000256" key="3">
    <source>
        <dbReference type="ARBA" id="ARBA00010031"/>
    </source>
</evidence>
<evidence type="ECO:0000256" key="12">
    <source>
        <dbReference type="ARBA" id="ARBA00023157"/>
    </source>
</evidence>
<evidence type="ECO:0000256" key="17">
    <source>
        <dbReference type="SAM" id="SignalP"/>
    </source>
</evidence>
<dbReference type="EMBL" id="LN890967">
    <property type="protein sequence ID" value="CUS13785.1"/>
    <property type="molecule type" value="Genomic_DNA"/>
</dbReference>
<evidence type="ECO:0000256" key="2">
    <source>
        <dbReference type="ARBA" id="ARBA00004613"/>
    </source>
</evidence>
<evidence type="ECO:0000256" key="14">
    <source>
        <dbReference type="ARBA" id="ARBA00023288"/>
    </source>
</evidence>
<evidence type="ECO:0000256" key="16">
    <source>
        <dbReference type="SAM" id="MobiDB-lite"/>
    </source>
</evidence>
<evidence type="ECO:0000256" key="4">
    <source>
        <dbReference type="ARBA" id="ARBA00022475"/>
    </source>
</evidence>
<proteinExistence type="inferred from homology"/>
<feature type="domain" description="CFEM" evidence="18">
    <location>
        <begin position="1"/>
        <end position="113"/>
    </location>
</feature>
<evidence type="ECO:0000259" key="18">
    <source>
        <dbReference type="PROSITE" id="PS52012"/>
    </source>
</evidence>
<comment type="caution">
    <text evidence="15">Lacks conserved residue(s) required for the propagation of feature annotation.</text>
</comment>
<feature type="binding site" description="axial binding residue" evidence="15">
    <location>
        <position position="47"/>
    </location>
    <ligand>
        <name>heme</name>
        <dbReference type="ChEBI" id="CHEBI:30413"/>
    </ligand>
    <ligandPart>
        <name>Fe</name>
        <dbReference type="ChEBI" id="CHEBI:18248"/>
    </ligandPart>
</feature>
<dbReference type="InterPro" id="IPR051735">
    <property type="entry name" value="CFEM_domain"/>
</dbReference>
<dbReference type="InterPro" id="IPR008427">
    <property type="entry name" value="Extracellular_membr_CFEM_dom"/>
</dbReference>
<keyword evidence="12 15" id="KW-1015">Disulfide bond</keyword>
<keyword evidence="11" id="KW-0472">Membrane</keyword>
<keyword evidence="6 15" id="KW-0349">Heme</keyword>
<sequence length="166" mass="15997">MKTSLIASILGAAVMVVAQADLTQLPTCAMSCVTTAMAKVNDCSNTDIPCMCKNRDFITELTNCLPTACTNPDDITKSVAVAQTLCGSDLPSGAISSVQAGPTGNATTGTSSGNATKTSGSTSGRGSGSASSTGGSGSGSAGSGAGNVLVPGGFAAAAIFACLFAL</sequence>
<keyword evidence="10 15" id="KW-0408">Iron</keyword>
<evidence type="ECO:0000256" key="5">
    <source>
        <dbReference type="ARBA" id="ARBA00022525"/>
    </source>
</evidence>
<feature type="region of interest" description="Disordered" evidence="16">
    <location>
        <begin position="97"/>
        <end position="142"/>
    </location>
</feature>
<feature type="compositionally biased region" description="Low complexity" evidence="16">
    <location>
        <begin position="103"/>
        <end position="133"/>
    </location>
</feature>
<evidence type="ECO:0000256" key="7">
    <source>
        <dbReference type="ARBA" id="ARBA00022622"/>
    </source>
</evidence>
<keyword evidence="9 17" id="KW-0732">Signal</keyword>
<keyword evidence="4" id="KW-1003">Cell membrane</keyword>
<organism evidence="19 20">
    <name type="scientific">Tuber aestivum</name>
    <name type="common">summer truffle</name>
    <dbReference type="NCBI Taxonomy" id="59557"/>
    <lineage>
        <taxon>Eukaryota</taxon>
        <taxon>Fungi</taxon>
        <taxon>Dikarya</taxon>
        <taxon>Ascomycota</taxon>
        <taxon>Pezizomycotina</taxon>
        <taxon>Pezizomycetes</taxon>
        <taxon>Pezizales</taxon>
        <taxon>Tuberaceae</taxon>
        <taxon>Tuber</taxon>
    </lineage>
</organism>
<keyword evidence="8 15" id="KW-0479">Metal-binding</keyword>
<keyword evidence="20" id="KW-1185">Reference proteome</keyword>
<feature type="signal peptide" evidence="17">
    <location>
        <begin position="1"/>
        <end position="20"/>
    </location>
</feature>
<evidence type="ECO:0000256" key="9">
    <source>
        <dbReference type="ARBA" id="ARBA00022729"/>
    </source>
</evidence>
<dbReference type="PROSITE" id="PS52012">
    <property type="entry name" value="CFEM"/>
    <property type="match status" value="1"/>
</dbReference>
<name>A0A292Q497_9PEZI</name>
<dbReference type="PANTHER" id="PTHR37928:SF2">
    <property type="entry name" value="GPI ANCHORED CFEM DOMAIN PROTEIN (AFU_ORTHOLOGUE AFUA_6G10580)"/>
    <property type="match status" value="1"/>
</dbReference>
<keyword evidence="13" id="KW-0325">Glycoprotein</keyword>
<dbReference type="AlphaFoldDB" id="A0A292Q497"/>
<comment type="subcellular location">
    <subcellularLocation>
        <location evidence="1">Cell membrane</location>
        <topology evidence="1">Lipid-anchor</topology>
        <topology evidence="1">GPI-anchor</topology>
    </subcellularLocation>
    <subcellularLocation>
        <location evidence="2">Secreted</location>
    </subcellularLocation>
</comment>
<keyword evidence="5" id="KW-0964">Secreted</keyword>
<dbReference type="PANTHER" id="PTHR37928">
    <property type="entry name" value="CFEM DOMAIN PROTEIN (AFU_ORTHOLOGUE AFUA_6G14090)"/>
    <property type="match status" value="1"/>
</dbReference>
<dbReference type="Proteomes" id="UP001412239">
    <property type="component" value="Unassembled WGS sequence"/>
</dbReference>